<dbReference type="SUPFAM" id="SSF53474">
    <property type="entry name" value="alpha/beta-Hydrolases"/>
    <property type="match status" value="1"/>
</dbReference>
<dbReference type="OrthoDB" id="408631at2759"/>
<dbReference type="Proteomes" id="UP000683360">
    <property type="component" value="Unassembled WGS sequence"/>
</dbReference>
<evidence type="ECO:0000313" key="7">
    <source>
        <dbReference type="Proteomes" id="UP000683360"/>
    </source>
</evidence>
<feature type="chain" id="PRO_5035958819" description="Carboxylic ester hydrolase" evidence="4">
    <location>
        <begin position="20"/>
        <end position="577"/>
    </location>
</feature>
<evidence type="ECO:0000259" key="5">
    <source>
        <dbReference type="Pfam" id="PF00135"/>
    </source>
</evidence>
<dbReference type="PROSITE" id="PS00122">
    <property type="entry name" value="CARBOXYLESTERASE_B_1"/>
    <property type="match status" value="1"/>
</dbReference>
<sequence>MKLILLMFTVNISYCLVTCEQITLRTKLGNITGVERNILDNKLLEFRKIPYAKAPVGDLRFEKPVLYGSWTSPLDATTYSPSCYQELPENVKNVLANKIVTEDCLFLNIYVPFTVTPKIPKSVMVWIHGGAYSTGQAALYDAGRFATTGDVIVVTINYRLNVFGFLSTTDLNGNYGIWDQILAIQWVKSNIESFGGNSDSITIFGESAGAFSVGLLSIASRNDGLFQRAIMQSGVAISPYSMGKKANSSLVSQFLNCTHNEENLVSCLKKKTSSELYEGLLKSKFKQQALLETQFAPVVDGELFLDNPLKLLNDVDSPASKFYRSLDVIIGTTSGESSLFVFTLQELQKIFHFNVADGIPQLVLTTFLAPQIANAYFNGNPRVIAAIIKQYGQSNDRMRQTFDILDLYTDLLFFVPAVRSLLLHDPNNAKKSRQFQYIFHGLPSFPLFGPLPPWFNRSEHAADTTYQFGNSFVSLPTLDTDLSNKFIKYWTNFAKTGYVNDANLPMWKEYDAIKAHYINLDANITTGQHLFQDRVKFWLNDIQQIHNPTSSGTCLRQITIGWHIFVSFMFSSVFFYF</sequence>
<evidence type="ECO:0000256" key="3">
    <source>
        <dbReference type="ARBA" id="ARBA00022801"/>
    </source>
</evidence>
<gene>
    <name evidence="6" type="ORF">MEDL_47975</name>
</gene>
<dbReference type="PROSITE" id="PS00941">
    <property type="entry name" value="CARBOXYLESTERASE_B_2"/>
    <property type="match status" value="1"/>
</dbReference>
<evidence type="ECO:0000256" key="4">
    <source>
        <dbReference type="RuleBase" id="RU361235"/>
    </source>
</evidence>
<dbReference type="InterPro" id="IPR051093">
    <property type="entry name" value="Neuroligin/BSAL"/>
</dbReference>
<protein>
    <recommendedName>
        <fullName evidence="4">Carboxylic ester hydrolase</fullName>
        <ecNumber evidence="4">3.1.1.-</ecNumber>
    </recommendedName>
</protein>
<evidence type="ECO:0000313" key="6">
    <source>
        <dbReference type="EMBL" id="CAG2235342.1"/>
    </source>
</evidence>
<feature type="signal peptide" evidence="4">
    <location>
        <begin position="1"/>
        <end position="19"/>
    </location>
</feature>
<dbReference type="InterPro" id="IPR019819">
    <property type="entry name" value="Carboxylesterase_B_CS"/>
</dbReference>
<keyword evidence="7" id="KW-1185">Reference proteome</keyword>
<dbReference type="EC" id="3.1.1.-" evidence="4"/>
<comment type="caution">
    <text evidence="6">The sequence shown here is derived from an EMBL/GenBank/DDBJ whole genome shotgun (WGS) entry which is preliminary data.</text>
</comment>
<dbReference type="EMBL" id="CAJPWZ010002318">
    <property type="protein sequence ID" value="CAG2235342.1"/>
    <property type="molecule type" value="Genomic_DNA"/>
</dbReference>
<reference evidence="6" key="1">
    <citation type="submission" date="2021-03" db="EMBL/GenBank/DDBJ databases">
        <authorList>
            <person name="Bekaert M."/>
        </authorList>
    </citation>
    <scope>NUCLEOTIDE SEQUENCE</scope>
</reference>
<comment type="similarity">
    <text evidence="1 4">Belongs to the type-B carboxylesterase/lipase family.</text>
</comment>
<dbReference type="InterPro" id="IPR019826">
    <property type="entry name" value="Carboxylesterase_B_AS"/>
</dbReference>
<feature type="domain" description="Carboxylesterase type B" evidence="5">
    <location>
        <begin position="23"/>
        <end position="538"/>
    </location>
</feature>
<dbReference type="PANTHER" id="PTHR43903">
    <property type="entry name" value="NEUROLIGIN"/>
    <property type="match status" value="1"/>
</dbReference>
<dbReference type="InterPro" id="IPR029058">
    <property type="entry name" value="AB_hydrolase_fold"/>
</dbReference>
<dbReference type="GO" id="GO:0016787">
    <property type="term" value="F:hydrolase activity"/>
    <property type="evidence" value="ECO:0007669"/>
    <property type="project" value="UniProtKB-KW"/>
</dbReference>
<accession>A0A8S3TVB3</accession>
<keyword evidence="3 4" id="KW-0378">Hydrolase</keyword>
<organism evidence="6 7">
    <name type="scientific">Mytilus edulis</name>
    <name type="common">Blue mussel</name>
    <dbReference type="NCBI Taxonomy" id="6550"/>
    <lineage>
        <taxon>Eukaryota</taxon>
        <taxon>Metazoa</taxon>
        <taxon>Spiralia</taxon>
        <taxon>Lophotrochozoa</taxon>
        <taxon>Mollusca</taxon>
        <taxon>Bivalvia</taxon>
        <taxon>Autobranchia</taxon>
        <taxon>Pteriomorphia</taxon>
        <taxon>Mytilida</taxon>
        <taxon>Mytiloidea</taxon>
        <taxon>Mytilidae</taxon>
        <taxon>Mytilinae</taxon>
        <taxon>Mytilus</taxon>
    </lineage>
</organism>
<evidence type="ECO:0000256" key="1">
    <source>
        <dbReference type="ARBA" id="ARBA00005964"/>
    </source>
</evidence>
<keyword evidence="2 4" id="KW-0732">Signal</keyword>
<dbReference type="AlphaFoldDB" id="A0A8S3TVB3"/>
<dbReference type="Gene3D" id="3.40.50.1820">
    <property type="entry name" value="alpha/beta hydrolase"/>
    <property type="match status" value="1"/>
</dbReference>
<name>A0A8S3TVB3_MYTED</name>
<dbReference type="Pfam" id="PF00135">
    <property type="entry name" value="COesterase"/>
    <property type="match status" value="1"/>
</dbReference>
<proteinExistence type="inferred from homology"/>
<evidence type="ECO:0000256" key="2">
    <source>
        <dbReference type="ARBA" id="ARBA00022729"/>
    </source>
</evidence>
<dbReference type="InterPro" id="IPR002018">
    <property type="entry name" value="CarbesteraseB"/>
</dbReference>